<dbReference type="InterPro" id="IPR001675">
    <property type="entry name" value="Glyco_trans_29"/>
</dbReference>
<comment type="subcellular location">
    <subcellularLocation>
        <location evidence="1">Golgi apparatus membrane</location>
        <topology evidence="1">Single-pass type II membrane protein</topology>
    </subcellularLocation>
</comment>
<sequence>MATSGGSLEGPSRSLERTARSEEQLRKRKVGRLAYTARMIAVVTRARPKAYDEMAQYIKSTRQDVRAFYLSPHIIQNAHKLLEAYRAKVEATNRGPYFGGNTPSSGLVAVFAMLSLCRNVTAYGFGMDAETNGASQEYHYFHLYSPAHSKKKNSMNRVHSFDAERDLIHALSNEGIMTYCPFIPHNKKHNSRCGLRSAEDQVNQDPDDFSEIDSINMPRTKRLRKEKVEKVVPDGVLKSTLENWDEE</sequence>
<evidence type="ECO:0000256" key="11">
    <source>
        <dbReference type="SAM" id="MobiDB-lite"/>
    </source>
</evidence>
<dbReference type="PANTHER" id="PTHR11987">
    <property type="entry name" value="ALPHA-2,8-SIALYLTRANSFERASE"/>
    <property type="match status" value="1"/>
</dbReference>
<evidence type="ECO:0000256" key="2">
    <source>
        <dbReference type="ARBA" id="ARBA00006003"/>
    </source>
</evidence>
<dbReference type="InterPro" id="IPR050943">
    <property type="entry name" value="Glycosyltr_29_Sialyltrsf"/>
</dbReference>
<dbReference type="PANTHER" id="PTHR11987:SF36">
    <property type="entry name" value="SIA-ALPHA-2,3-GAL-BETA-1,4-GLCNAC-R:ALPHA 2,8-SIALYLTRANSFERASE"/>
    <property type="match status" value="1"/>
</dbReference>
<dbReference type="AlphaFoldDB" id="A0AAE0BX06"/>
<dbReference type="GO" id="GO:0000139">
    <property type="term" value="C:Golgi membrane"/>
    <property type="evidence" value="ECO:0007669"/>
    <property type="project" value="UniProtKB-SubCell"/>
</dbReference>
<evidence type="ECO:0000256" key="5">
    <source>
        <dbReference type="ARBA" id="ARBA00022692"/>
    </source>
</evidence>
<keyword evidence="6" id="KW-0735">Signal-anchor</keyword>
<accession>A0AAE0BX06</accession>
<keyword evidence="9" id="KW-0472">Membrane</keyword>
<evidence type="ECO:0000256" key="1">
    <source>
        <dbReference type="ARBA" id="ARBA00004323"/>
    </source>
</evidence>
<dbReference type="GO" id="GO:0008373">
    <property type="term" value="F:sialyltransferase activity"/>
    <property type="evidence" value="ECO:0007669"/>
    <property type="project" value="InterPro"/>
</dbReference>
<feature type="compositionally biased region" description="Basic and acidic residues" evidence="11">
    <location>
        <begin position="14"/>
        <end position="24"/>
    </location>
</feature>
<keyword evidence="3" id="KW-0328">Glycosyltransferase</keyword>
<dbReference type="Proteomes" id="UP001190700">
    <property type="component" value="Unassembled WGS sequence"/>
</dbReference>
<dbReference type="Pfam" id="PF00777">
    <property type="entry name" value="Glyco_transf_29"/>
    <property type="match status" value="1"/>
</dbReference>
<protein>
    <submittedName>
        <fullName evidence="12">Uncharacterized protein</fullName>
    </submittedName>
</protein>
<proteinExistence type="inferred from homology"/>
<name>A0AAE0BX06_9CHLO</name>
<reference evidence="12 13" key="1">
    <citation type="journal article" date="2015" name="Genome Biol. Evol.">
        <title>Comparative Genomics of a Bacterivorous Green Alga Reveals Evolutionary Causalities and Consequences of Phago-Mixotrophic Mode of Nutrition.</title>
        <authorList>
            <person name="Burns J.A."/>
            <person name="Paasch A."/>
            <person name="Narechania A."/>
            <person name="Kim E."/>
        </authorList>
    </citation>
    <scope>NUCLEOTIDE SEQUENCE [LARGE SCALE GENOMIC DNA]</scope>
    <source>
        <strain evidence="12 13">PLY_AMNH</strain>
    </source>
</reference>
<keyword evidence="5" id="KW-0812">Transmembrane</keyword>
<evidence type="ECO:0000313" key="13">
    <source>
        <dbReference type="Proteomes" id="UP001190700"/>
    </source>
</evidence>
<keyword evidence="13" id="KW-1185">Reference proteome</keyword>
<keyword evidence="4" id="KW-0808">Transferase</keyword>
<gene>
    <name evidence="12" type="ORF">CYMTET_46021</name>
</gene>
<comment type="similarity">
    <text evidence="2">Belongs to the glycosyltransferase 29 family.</text>
</comment>
<evidence type="ECO:0000256" key="4">
    <source>
        <dbReference type="ARBA" id="ARBA00022679"/>
    </source>
</evidence>
<dbReference type="Gene3D" id="3.90.1480.20">
    <property type="entry name" value="Glycosyl transferase family 29"/>
    <property type="match status" value="1"/>
</dbReference>
<dbReference type="EMBL" id="LGRX02031939">
    <property type="protein sequence ID" value="KAK3244361.1"/>
    <property type="molecule type" value="Genomic_DNA"/>
</dbReference>
<evidence type="ECO:0000256" key="7">
    <source>
        <dbReference type="ARBA" id="ARBA00022989"/>
    </source>
</evidence>
<evidence type="ECO:0000256" key="6">
    <source>
        <dbReference type="ARBA" id="ARBA00022968"/>
    </source>
</evidence>
<comment type="caution">
    <text evidence="12">The sequence shown here is derived from an EMBL/GenBank/DDBJ whole genome shotgun (WGS) entry which is preliminary data.</text>
</comment>
<evidence type="ECO:0000313" key="12">
    <source>
        <dbReference type="EMBL" id="KAK3244361.1"/>
    </source>
</evidence>
<keyword evidence="7" id="KW-1133">Transmembrane helix</keyword>
<evidence type="ECO:0000256" key="9">
    <source>
        <dbReference type="ARBA" id="ARBA00023136"/>
    </source>
</evidence>
<keyword evidence="8" id="KW-0333">Golgi apparatus</keyword>
<evidence type="ECO:0000256" key="3">
    <source>
        <dbReference type="ARBA" id="ARBA00022676"/>
    </source>
</evidence>
<keyword evidence="10" id="KW-0325">Glycoprotein</keyword>
<feature type="region of interest" description="Disordered" evidence="11">
    <location>
        <begin position="1"/>
        <end position="24"/>
    </location>
</feature>
<dbReference type="InterPro" id="IPR038578">
    <property type="entry name" value="GT29-like_sf"/>
</dbReference>
<organism evidence="12 13">
    <name type="scientific">Cymbomonas tetramitiformis</name>
    <dbReference type="NCBI Taxonomy" id="36881"/>
    <lineage>
        <taxon>Eukaryota</taxon>
        <taxon>Viridiplantae</taxon>
        <taxon>Chlorophyta</taxon>
        <taxon>Pyramimonadophyceae</taxon>
        <taxon>Pyramimonadales</taxon>
        <taxon>Pyramimonadaceae</taxon>
        <taxon>Cymbomonas</taxon>
    </lineage>
</organism>
<evidence type="ECO:0000256" key="8">
    <source>
        <dbReference type="ARBA" id="ARBA00023034"/>
    </source>
</evidence>
<evidence type="ECO:0000256" key="10">
    <source>
        <dbReference type="ARBA" id="ARBA00023180"/>
    </source>
</evidence>